<dbReference type="EMBL" id="QJJR01000003">
    <property type="protein sequence ID" value="PXW92014.1"/>
    <property type="molecule type" value="Genomic_DNA"/>
</dbReference>
<keyword evidence="4" id="KW-0812">Transmembrane</keyword>
<keyword evidence="6" id="KW-1185">Reference proteome</keyword>
<dbReference type="OrthoDB" id="1953969at2"/>
<feature type="compositionally biased region" description="Acidic residues" evidence="3">
    <location>
        <begin position="101"/>
        <end position="111"/>
    </location>
</feature>
<dbReference type="Pfam" id="PF07963">
    <property type="entry name" value="N_methyl"/>
    <property type="match status" value="1"/>
</dbReference>
<dbReference type="Proteomes" id="UP000247922">
    <property type="component" value="Unassembled WGS sequence"/>
</dbReference>
<comment type="subcellular location">
    <subcellularLocation>
        <location evidence="1">Cell surface</location>
    </subcellularLocation>
</comment>
<reference evidence="5 6" key="1">
    <citation type="submission" date="2018-05" db="EMBL/GenBank/DDBJ databases">
        <title>Genomic Encyclopedia of Type Strains, Phase IV (KMG-IV): sequencing the most valuable type-strain genomes for metagenomic binning, comparative biology and taxonomic classification.</title>
        <authorList>
            <person name="Goeker M."/>
        </authorList>
    </citation>
    <scope>NUCLEOTIDE SEQUENCE [LARGE SCALE GENOMIC DNA]</scope>
    <source>
        <strain evidence="5 6">DSM 22440</strain>
    </source>
</reference>
<dbReference type="RefSeq" id="WP_110250650.1">
    <property type="nucleotide sequence ID" value="NZ_QJJR01000003.1"/>
</dbReference>
<dbReference type="AlphaFoldDB" id="A0A2V3WD40"/>
<evidence type="ECO:0000256" key="1">
    <source>
        <dbReference type="ARBA" id="ARBA00004241"/>
    </source>
</evidence>
<keyword evidence="2" id="KW-0178">Competence</keyword>
<accession>A0A2V3WD40</accession>
<proteinExistence type="predicted"/>
<dbReference type="InterPro" id="IPR045584">
    <property type="entry name" value="Pilin-like"/>
</dbReference>
<dbReference type="SUPFAM" id="SSF54523">
    <property type="entry name" value="Pili subunits"/>
    <property type="match status" value="1"/>
</dbReference>
<protein>
    <submittedName>
        <fullName evidence="5">Prepilin-type N-terminal cleavage/methylation domain-containing protein</fullName>
    </submittedName>
</protein>
<evidence type="ECO:0000256" key="3">
    <source>
        <dbReference type="SAM" id="MobiDB-lite"/>
    </source>
</evidence>
<evidence type="ECO:0000313" key="5">
    <source>
        <dbReference type="EMBL" id="PXW92014.1"/>
    </source>
</evidence>
<organism evidence="5 6">
    <name type="scientific">Streptohalobacillus salinus</name>
    <dbReference type="NCBI Taxonomy" id="621096"/>
    <lineage>
        <taxon>Bacteria</taxon>
        <taxon>Bacillati</taxon>
        <taxon>Bacillota</taxon>
        <taxon>Bacilli</taxon>
        <taxon>Bacillales</taxon>
        <taxon>Bacillaceae</taxon>
        <taxon>Streptohalobacillus</taxon>
    </lineage>
</organism>
<dbReference type="InterPro" id="IPR012902">
    <property type="entry name" value="N_methyl_site"/>
</dbReference>
<dbReference type="Gene3D" id="3.30.700.10">
    <property type="entry name" value="Glycoprotein, Type 4 Pilin"/>
    <property type="match status" value="1"/>
</dbReference>
<keyword evidence="4" id="KW-1133">Transmembrane helix</keyword>
<dbReference type="GO" id="GO:0030420">
    <property type="term" value="P:establishment of competence for transformation"/>
    <property type="evidence" value="ECO:0007669"/>
    <property type="project" value="UniProtKB-KW"/>
</dbReference>
<name>A0A2V3WD40_9BACI</name>
<dbReference type="GO" id="GO:0009986">
    <property type="term" value="C:cell surface"/>
    <property type="evidence" value="ECO:0007669"/>
    <property type="project" value="UniProtKB-SubCell"/>
</dbReference>
<dbReference type="NCBIfam" id="TIGR02532">
    <property type="entry name" value="IV_pilin_GFxxxE"/>
    <property type="match status" value="1"/>
</dbReference>
<keyword evidence="4" id="KW-0472">Membrane</keyword>
<comment type="caution">
    <text evidence="5">The sequence shown here is derived from an EMBL/GenBank/DDBJ whole genome shotgun (WGS) entry which is preliminary data.</text>
</comment>
<sequence length="111" mass="12290">MRGDGLTLVELLAVIAVLSIILAVLAPSVSTMIEHAEEEACHIGAVEIERRYEAYLTLEGLDHLDALFLTFLNTIDVDSTNHHYRYSDGRVNCSKHGASENNDESEEVPHL</sequence>
<feature type="region of interest" description="Disordered" evidence="3">
    <location>
        <begin position="91"/>
        <end position="111"/>
    </location>
</feature>
<feature type="transmembrane region" description="Helical" evidence="4">
    <location>
        <begin position="6"/>
        <end position="26"/>
    </location>
</feature>
<evidence type="ECO:0000313" key="6">
    <source>
        <dbReference type="Proteomes" id="UP000247922"/>
    </source>
</evidence>
<evidence type="ECO:0000256" key="2">
    <source>
        <dbReference type="ARBA" id="ARBA00023287"/>
    </source>
</evidence>
<evidence type="ECO:0000256" key="4">
    <source>
        <dbReference type="SAM" id="Phobius"/>
    </source>
</evidence>
<gene>
    <name evidence="5" type="ORF">DES38_10329</name>
</gene>